<reference evidence="3" key="1">
    <citation type="submission" date="2020-11" db="EMBL/GenBank/DDBJ databases">
        <authorList>
            <person name="Tran Van P."/>
        </authorList>
    </citation>
    <scope>NUCLEOTIDE SEQUENCE</scope>
</reference>
<keyword evidence="2" id="KW-0812">Transmembrane</keyword>
<feature type="transmembrane region" description="Helical" evidence="2">
    <location>
        <begin position="143"/>
        <end position="163"/>
    </location>
</feature>
<feature type="transmembrane region" description="Helical" evidence="2">
    <location>
        <begin position="170"/>
        <end position="194"/>
    </location>
</feature>
<evidence type="ECO:0000256" key="1">
    <source>
        <dbReference type="SAM" id="MobiDB-lite"/>
    </source>
</evidence>
<accession>A0A7R8VDI9</accession>
<keyword evidence="2" id="KW-0472">Membrane</keyword>
<sequence>MQSEPGRYINSVSDLYGADEIEVLLEEIRDLEPVNYRPEDIQDFEIAGSQTGVGGNLPECESPAVTVRSWDSHANYRHHLPGSSPTGSLFSGVILYCDETHLKTSTGVIRVLLVISSMACLACLCSSGTIKVGLFMLPLVGRLRLMMFVTVFTLLVTCLLIFLDISHINALFYVSVSLFYIISSSLLIHLIHVYHESYSWVPKWTREQLLVTGIPASVAYSANALVVLSSTAEDREIEILGYLCALEALLLSIITRFHSVQYTPVDEDPSQMTLQEQRRDNNRSPSPSLQLQLKPVVPVASTSAPVWPVDDVQPCSSKCPDPYTVP</sequence>
<evidence type="ECO:0000256" key="2">
    <source>
        <dbReference type="SAM" id="Phobius"/>
    </source>
</evidence>
<feature type="transmembrane region" description="Helical" evidence="2">
    <location>
        <begin position="209"/>
        <end position="228"/>
    </location>
</feature>
<gene>
    <name evidence="3" type="ORF">TDIB3V08_LOCUS2725</name>
</gene>
<feature type="region of interest" description="Disordered" evidence="1">
    <location>
        <begin position="268"/>
        <end position="290"/>
    </location>
</feature>
<evidence type="ECO:0000313" key="3">
    <source>
        <dbReference type="EMBL" id="CAD7196374.1"/>
    </source>
</evidence>
<name>A0A7R8VDI9_TIMDO</name>
<feature type="transmembrane region" description="Helical" evidence="2">
    <location>
        <begin position="111"/>
        <end position="137"/>
    </location>
</feature>
<keyword evidence="2" id="KW-1133">Transmembrane helix</keyword>
<organism evidence="3">
    <name type="scientific">Timema douglasi</name>
    <name type="common">Walking stick</name>
    <dbReference type="NCBI Taxonomy" id="61478"/>
    <lineage>
        <taxon>Eukaryota</taxon>
        <taxon>Metazoa</taxon>
        <taxon>Ecdysozoa</taxon>
        <taxon>Arthropoda</taxon>
        <taxon>Hexapoda</taxon>
        <taxon>Insecta</taxon>
        <taxon>Pterygota</taxon>
        <taxon>Neoptera</taxon>
        <taxon>Polyneoptera</taxon>
        <taxon>Phasmatodea</taxon>
        <taxon>Timematodea</taxon>
        <taxon>Timematoidea</taxon>
        <taxon>Timematidae</taxon>
        <taxon>Timema</taxon>
    </lineage>
</organism>
<dbReference type="AlphaFoldDB" id="A0A7R8VDI9"/>
<dbReference type="EMBL" id="OA565139">
    <property type="protein sequence ID" value="CAD7196374.1"/>
    <property type="molecule type" value="Genomic_DNA"/>
</dbReference>
<protein>
    <submittedName>
        <fullName evidence="3">Uncharacterized protein</fullName>
    </submittedName>
</protein>
<proteinExistence type="predicted"/>